<dbReference type="RefSeq" id="YP_009152017.1">
    <property type="nucleotide sequence ID" value="NC_027378.1"/>
</dbReference>
<sequence>MRLKYKQKIVEYFGMQLVVPEWVKWLAVDGDGELYGYECEPDNLVDEPWDEWYTEEGKCYRITEVVLEEHWSETLVELF</sequence>
<evidence type="ECO:0000259" key="1">
    <source>
        <dbReference type="Pfam" id="PF17138"/>
    </source>
</evidence>
<feature type="domain" description="DUF5111" evidence="1">
    <location>
        <begin position="11"/>
        <end position="75"/>
    </location>
</feature>
<name>A0A0A0RTL9_9CAUD</name>
<gene>
    <name evidence="2" type="ORF">CPT_Seurat73</name>
</gene>
<evidence type="ECO:0000313" key="3">
    <source>
        <dbReference type="Proteomes" id="UP000030205"/>
    </source>
</evidence>
<proteinExistence type="predicted"/>
<organism evidence="2 3">
    <name type="scientific">Escherichia phage Seurat</name>
    <dbReference type="NCBI Taxonomy" id="1540098"/>
    <lineage>
        <taxon>Viruses</taxon>
        <taxon>Duplodnaviria</taxon>
        <taxon>Heunggongvirae</taxon>
        <taxon>Uroviricota</taxon>
        <taxon>Caudoviricetes</taxon>
        <taxon>Queuovirinae</taxon>
        <taxon>Seuratvirus</taxon>
        <taxon>Seuratvirus seurat</taxon>
    </lineage>
</organism>
<reference evidence="2 3" key="1">
    <citation type="submission" date="2014-07" db="EMBL/GenBank/DDBJ databases">
        <title>The Complete Genome of Enterotoxigenic Escherichia coli Siphophage Seurat.</title>
        <authorList>
            <person name="Doan D.P."/>
            <person name="Lessor L.E."/>
            <person name="Hernandez A.C."/>
            <person name="Everett G.F.K."/>
        </authorList>
    </citation>
    <scope>NUCLEOTIDE SEQUENCE [LARGE SCALE GENOMIC DNA]</scope>
</reference>
<evidence type="ECO:0000313" key="2">
    <source>
        <dbReference type="EMBL" id="AIW03936.1"/>
    </source>
</evidence>
<protein>
    <recommendedName>
        <fullName evidence="1">DUF5111 domain-containing protein</fullName>
    </recommendedName>
</protein>
<accession>A0A0A0RTL9</accession>
<dbReference type="Proteomes" id="UP000030205">
    <property type="component" value="Segment"/>
</dbReference>
<dbReference type="Pfam" id="PF17138">
    <property type="entry name" value="DUF5111"/>
    <property type="match status" value="1"/>
</dbReference>
<dbReference type="OrthoDB" id="29050at10239"/>
<dbReference type="EMBL" id="KM236243">
    <property type="protein sequence ID" value="AIW03936.1"/>
    <property type="molecule type" value="Genomic_DNA"/>
</dbReference>
<keyword evidence="3" id="KW-1185">Reference proteome</keyword>
<dbReference type="InterPro" id="IPR033404">
    <property type="entry name" value="DUF5111"/>
</dbReference>
<dbReference type="GeneID" id="24608684"/>
<dbReference type="KEGG" id="vg:24608684"/>